<evidence type="ECO:0000313" key="3">
    <source>
        <dbReference type="EMBL" id="WHQ79410.1"/>
    </source>
</evidence>
<gene>
    <name evidence="3" type="ORF">QFF56_05425</name>
</gene>
<name>A0AAJ6FQA3_9LACO</name>
<keyword evidence="1" id="KW-1133">Transmembrane helix</keyword>
<dbReference type="AlphaFoldDB" id="A0AAJ6FQA3"/>
<feature type="transmembrane region" description="Helical" evidence="1">
    <location>
        <begin position="223"/>
        <end position="243"/>
    </location>
</feature>
<dbReference type="Proteomes" id="UP001238155">
    <property type="component" value="Chromosome"/>
</dbReference>
<dbReference type="RefSeq" id="WP_278505629.1">
    <property type="nucleotide sequence ID" value="NZ_CAJKXD010000001.1"/>
</dbReference>
<evidence type="ECO:0000256" key="1">
    <source>
        <dbReference type="SAM" id="Phobius"/>
    </source>
</evidence>
<organism evidence="3 4">
    <name type="scientific">Ligilactobacillus animalis</name>
    <dbReference type="NCBI Taxonomy" id="1605"/>
    <lineage>
        <taxon>Bacteria</taxon>
        <taxon>Bacillati</taxon>
        <taxon>Bacillota</taxon>
        <taxon>Bacilli</taxon>
        <taxon>Lactobacillales</taxon>
        <taxon>Lactobacillaceae</taxon>
        <taxon>Ligilactobacillus</taxon>
    </lineage>
</organism>
<feature type="transmembrane region" description="Helical" evidence="1">
    <location>
        <begin position="6"/>
        <end position="24"/>
    </location>
</feature>
<accession>A0AAJ6FQA3</accession>
<feature type="transmembrane region" description="Helical" evidence="1">
    <location>
        <begin position="269"/>
        <end position="288"/>
    </location>
</feature>
<sequence>MLKRKISVVLYIALISFFCVYLFFKIQERDLIIQLNNNNLSLDAYKITLKQDISLAELDQKVKDNDKLTDVQLHYQAKDQRNVTYFYGKGNYTQPPLLSGHFFSSADFESDVPLAVVGKNYEKKLYEPKDQAYLKLDGNYLPVIGVMGDNYHSDLDDQIFIAASTQKLATAHTNDYRIILDSLTPIDAKTLKKELGLLSATRLVKKNFIISDESWLASHWAQVLGLFAAAVGFLAQMAVWLISSRRRYNEAVFLQANHAKFAFEEWRTYSIWVGLGTIIGGMAGMFIFQMTTYTYLLLTMGSIYLGSSLLFYLLINLRLKKSE</sequence>
<reference evidence="3" key="1">
    <citation type="submission" date="2023-04" db="EMBL/GenBank/DDBJ databases">
        <title>Four porcine-derived lactic acid bacteria strains analyses and their evaluation as potential probiotics based on genomics.</title>
        <authorList>
            <person name="Niu D."/>
        </authorList>
    </citation>
    <scope>NUCLEOTIDE SEQUENCE</scope>
    <source>
        <strain evidence="3">ZSB1</strain>
    </source>
</reference>
<protein>
    <submittedName>
        <fullName evidence="3">ABC transporter permease</fullName>
    </submittedName>
</protein>
<keyword evidence="1" id="KW-0812">Transmembrane</keyword>
<feature type="transmembrane region" description="Helical" evidence="1">
    <location>
        <begin position="295"/>
        <end position="315"/>
    </location>
</feature>
<evidence type="ECO:0000259" key="2">
    <source>
        <dbReference type="Pfam" id="PF12704"/>
    </source>
</evidence>
<dbReference type="EMBL" id="CP123751">
    <property type="protein sequence ID" value="WHQ79410.1"/>
    <property type="molecule type" value="Genomic_DNA"/>
</dbReference>
<evidence type="ECO:0000313" key="4">
    <source>
        <dbReference type="Proteomes" id="UP001238155"/>
    </source>
</evidence>
<proteinExistence type="predicted"/>
<keyword evidence="1" id="KW-0472">Membrane</keyword>
<dbReference type="InterPro" id="IPR025857">
    <property type="entry name" value="MacB_PCD"/>
</dbReference>
<dbReference type="Pfam" id="PF12704">
    <property type="entry name" value="MacB_PCD"/>
    <property type="match status" value="1"/>
</dbReference>
<feature type="domain" description="MacB-like periplasmic core" evidence="2">
    <location>
        <begin position="72"/>
        <end position="169"/>
    </location>
</feature>